<sequence length="126" mass="14784">MAQILACDFFNPVEGANEIIALTRHRLYGFVKYFTQPFKSRQMSIILKFLQFSDRICYFIDFIANLYDLFFFVSFVGRLAPIYIIDEGIGSYDFTVPYSHFVQKSNFRRFSGFLKTQSSRIFSGTE</sequence>
<reference evidence="1" key="2">
    <citation type="journal article" date="2015" name="Genome Biol.">
        <title>Comparative genomics of Steinernema reveals deeply conserved gene regulatory networks.</title>
        <authorList>
            <person name="Dillman A.R."/>
            <person name="Macchietto M."/>
            <person name="Porter C.F."/>
            <person name="Rogers A."/>
            <person name="Williams B."/>
            <person name="Antoshechkin I."/>
            <person name="Lee M.M."/>
            <person name="Goodwin Z."/>
            <person name="Lu X."/>
            <person name="Lewis E.E."/>
            <person name="Goodrich-Blair H."/>
            <person name="Stock S.P."/>
            <person name="Adams B.J."/>
            <person name="Sternberg P.W."/>
            <person name="Mortazavi A."/>
        </authorList>
    </citation>
    <scope>NUCLEOTIDE SEQUENCE [LARGE SCALE GENOMIC DNA]</scope>
    <source>
        <strain evidence="1">ALL</strain>
    </source>
</reference>
<accession>A0A4U5NEM4</accession>
<comment type="caution">
    <text evidence="1">The sequence shown here is derived from an EMBL/GenBank/DDBJ whole genome shotgun (WGS) entry which is preliminary data.</text>
</comment>
<protein>
    <submittedName>
        <fullName evidence="1">Uncharacterized protein</fullName>
    </submittedName>
</protein>
<reference evidence="1" key="1">
    <citation type="submission" date="2013-11" db="EMBL/GenBank/DDBJ databases">
        <authorList>
            <person name="Sternberg P."/>
            <person name="Dillman A."/>
            <person name="Macchietto M."/>
        </authorList>
    </citation>
    <scope>NUCLEOTIDE SEQUENCE</scope>
    <source>
        <strain evidence="1">ALL</strain>
    </source>
</reference>
<dbReference type="AlphaFoldDB" id="A0A4U5NEM4"/>
<evidence type="ECO:0000313" key="1">
    <source>
        <dbReference type="EMBL" id="TKR81449.1"/>
    </source>
</evidence>
<reference evidence="1" key="3">
    <citation type="journal article" date="2019" name="G3 (Bethesda)">
        <title>Hybrid Assembly of the Genome of the Entomopathogenic Nematode Steinernema carpocapsae Identifies the X-Chromosome.</title>
        <authorList>
            <person name="Serra L."/>
            <person name="Macchietto M."/>
            <person name="Macias-Munoz A."/>
            <person name="McGill C.J."/>
            <person name="Rodriguez I.M."/>
            <person name="Rodriguez B."/>
            <person name="Murad R."/>
            <person name="Mortazavi A."/>
        </authorList>
    </citation>
    <scope>NUCLEOTIDE SEQUENCE</scope>
    <source>
        <strain evidence="1">ALL</strain>
    </source>
</reference>
<gene>
    <name evidence="1" type="ORF">L596_015316</name>
</gene>
<proteinExistence type="predicted"/>
<dbReference type="EMBL" id="AZBU02000004">
    <property type="protein sequence ID" value="TKR81449.1"/>
    <property type="molecule type" value="Genomic_DNA"/>
</dbReference>
<organism evidence="1">
    <name type="scientific">Steinernema carpocapsae</name>
    <name type="common">Entomopathogenic nematode</name>
    <dbReference type="NCBI Taxonomy" id="34508"/>
    <lineage>
        <taxon>Eukaryota</taxon>
        <taxon>Metazoa</taxon>
        <taxon>Ecdysozoa</taxon>
        <taxon>Nematoda</taxon>
        <taxon>Chromadorea</taxon>
        <taxon>Rhabditida</taxon>
        <taxon>Tylenchina</taxon>
        <taxon>Panagrolaimomorpha</taxon>
        <taxon>Strongyloidoidea</taxon>
        <taxon>Steinernematidae</taxon>
        <taxon>Steinernema</taxon>
    </lineage>
</organism>
<name>A0A4U5NEM4_STECR</name>